<dbReference type="Proteomes" id="UP000240638">
    <property type="component" value="Unassembled WGS sequence"/>
</dbReference>
<name>A0A2T3XK40_9BURK</name>
<dbReference type="SUPFAM" id="SSF46894">
    <property type="entry name" value="C-terminal effector domain of the bipartite response regulators"/>
    <property type="match status" value="1"/>
</dbReference>
<dbReference type="AlphaFoldDB" id="A0A2T3XK40"/>
<comment type="caution">
    <text evidence="3">The sequence shown here is derived from an EMBL/GenBank/DDBJ whole genome shotgun (WGS) entry which is preliminary data.</text>
</comment>
<dbReference type="InterPro" id="IPR016032">
    <property type="entry name" value="Sig_transdc_resp-reg_C-effctor"/>
</dbReference>
<accession>A0A2T3XK40</accession>
<dbReference type="RefSeq" id="WP_107154337.1">
    <property type="nucleotide sequence ID" value="NZ_PYUC01000027.1"/>
</dbReference>
<feature type="domain" description="Bacterial transcriptional activator" evidence="2">
    <location>
        <begin position="101"/>
        <end position="249"/>
    </location>
</feature>
<dbReference type="PANTHER" id="PTHR35807">
    <property type="entry name" value="TRANSCRIPTIONAL REGULATOR REDD-RELATED"/>
    <property type="match status" value="1"/>
</dbReference>
<protein>
    <recommendedName>
        <fullName evidence="2">Bacterial transcriptional activator domain-containing protein</fullName>
    </recommendedName>
</protein>
<dbReference type="Pfam" id="PF13191">
    <property type="entry name" value="AAA_16"/>
    <property type="match status" value="1"/>
</dbReference>
<dbReference type="Gene3D" id="3.40.50.300">
    <property type="entry name" value="P-loop containing nucleotide triphosphate hydrolases"/>
    <property type="match status" value="1"/>
</dbReference>
<evidence type="ECO:0000259" key="2">
    <source>
        <dbReference type="SMART" id="SM01043"/>
    </source>
</evidence>
<feature type="repeat" description="TPR" evidence="1">
    <location>
        <begin position="165"/>
        <end position="198"/>
    </location>
</feature>
<keyword evidence="1" id="KW-0802">TPR repeat</keyword>
<dbReference type="InterPro" id="IPR036388">
    <property type="entry name" value="WH-like_DNA-bd_sf"/>
</dbReference>
<sequence>MSASMIEICLLGGCRLYVDGREVDLRYDKVRLLLAWLAMEPGVPQRRERLASRLWPDADGDAARRSLRHAIHVLRAALGPAHDRLDGDRQTLLLAADGWRCDALALAAAQTRFARELNAAEDIVALEQAASLYGGEFLAGVDAAEDSELEAWLRDQRDAAASRAAQLWRRLAALRQASGMMREAISATQRLIELAPLDEPANRTYMEALAEIDGIDAALAHYASFCRRLMEESDAEPDAKTQSLAARLRAKAAPEAVLAERRPIALLCAQLVDYDPDGASTCRDGPTFSSLLELVRQRIGDGTARLVVPHEGLALVHFGVPLALEESALAAARLAVELSGHAGLSACLVQAIHCAVPTMSVSATGQEPPGGFVNAALRLCALGHGGEILASAEAASWLRRDLDRRGGESFRLIPHPQHAGLVVVRPRARRARPRGDDLELPLVGRRAELAQLLRYLRAARRTATSVAVVGEVGLGKTRLAYEVVRHARRRSLAVWLRCSRETVYEPLAPLRSWIGALIGAAPGVRDARALQRLARLERRWRTEGLLAELFAPAMEGEGEGIAATPASLRGTFARLMAMAAAAAGARGLTLVIDDVQWADETTRELLDQWLANTSVAAFTLLLAREPGNVPVGVPVLQPPRLDDAASRDLLGLASPHRPMTRAEAEAGLRLAEGLPLFLVELKRHCGAIGVPQGDFPRGSDVQRPAPGRGSQVAEAARQGVELPRNLHDLLAARLDRLSPKLRRLAGSAAVLGNEGDIVQLSRVVDEPPAQLLPQFARFVEAGLLYPLEHGTYQFRHQALHRAALERLPLDELRTLHGRAAERLADCLPAARVAWHWESAGEPAKAMLAHVAAGRQAFLQGAQRDAISHFDSALMHGALQRNEGATMLSAWMGKGLALVELEGYGSHAASDCFREAQELAEASGDLEMRLQVEWGLWLPSSSRVGHRGALNRHSRVLIELATRHGDAAWLAAGHQAMGNNLYFIGRFAEAEPHLRLAAEFGESPGMRRRILERVGQASDIYALGFLLWIACKQGDPATIDAALTRALAAADQLRNPAASAYLYGFTAIAMQICDRPGEALTWTARVRAVAEARGYDLWIAVAVMIENWARVRLGMTVELYGLEATLDAVDVAMPSVAVIFLIPYIDALRHLERYADALAAFDRAMSIVRRYRDRQGLDTLWRLRAACLDGLGTEKARADAEKCRARAQRIRACQLGLARKEAVAA</sequence>
<dbReference type="InterPro" id="IPR011990">
    <property type="entry name" value="TPR-like_helical_dom_sf"/>
</dbReference>
<dbReference type="EMBL" id="PYUC01000027">
    <property type="protein sequence ID" value="PTB16903.1"/>
    <property type="molecule type" value="Genomic_DNA"/>
</dbReference>
<dbReference type="SUPFAM" id="SSF48452">
    <property type="entry name" value="TPR-like"/>
    <property type="match status" value="2"/>
</dbReference>
<dbReference type="InterPro" id="IPR019734">
    <property type="entry name" value="TPR_rpt"/>
</dbReference>
<dbReference type="Pfam" id="PF03704">
    <property type="entry name" value="BTAD"/>
    <property type="match status" value="1"/>
</dbReference>
<gene>
    <name evidence="3" type="ORF">C9I57_30995</name>
</gene>
<dbReference type="SMART" id="SM01043">
    <property type="entry name" value="BTAD"/>
    <property type="match status" value="1"/>
</dbReference>
<dbReference type="GO" id="GO:0003677">
    <property type="term" value="F:DNA binding"/>
    <property type="evidence" value="ECO:0007669"/>
    <property type="project" value="InterPro"/>
</dbReference>
<dbReference type="SUPFAM" id="SSF52540">
    <property type="entry name" value="P-loop containing nucleoside triphosphate hydrolases"/>
    <property type="match status" value="1"/>
</dbReference>
<dbReference type="InterPro" id="IPR041664">
    <property type="entry name" value="AAA_16"/>
</dbReference>
<dbReference type="PROSITE" id="PS50005">
    <property type="entry name" value="TPR"/>
    <property type="match status" value="1"/>
</dbReference>
<reference evidence="3 4" key="1">
    <citation type="submission" date="2018-03" db="EMBL/GenBank/DDBJ databases">
        <title>Whole genome analyses suggest that Burkholderia sensu lato contains two further novel genera in the rhizoxinica-symbiotica group Mycetohabitans gen. nov., and Trinickia gen. nov.: implications for the evolution of diazotrophy and nodulation in the Burkholderiaceae.</title>
        <authorList>
            <person name="Estrada De Los Santos P."/>
            <person name="Palmer M."/>
            <person name="Chavez-Ramirez B."/>
            <person name="Steenkamp E.T."/>
            <person name="Hirsch A.M."/>
            <person name="Manyaka P."/>
            <person name="Maluk M."/>
            <person name="Lafos M."/>
            <person name="Crook M."/>
            <person name="Gross E."/>
            <person name="Simon M.F."/>
            <person name="Bueno Dos Reis Junior F."/>
            <person name="Poole P.S."/>
            <person name="Venter S.N."/>
            <person name="James E.K."/>
        </authorList>
    </citation>
    <scope>NUCLEOTIDE SEQUENCE [LARGE SCALE GENOMIC DNA]</scope>
    <source>
        <strain evidence="3 4">JPY-366</strain>
    </source>
</reference>
<evidence type="ECO:0000313" key="3">
    <source>
        <dbReference type="EMBL" id="PTB16903.1"/>
    </source>
</evidence>
<dbReference type="InterPro" id="IPR051677">
    <property type="entry name" value="AfsR-DnrI-RedD_regulator"/>
</dbReference>
<dbReference type="GO" id="GO:0006355">
    <property type="term" value="P:regulation of DNA-templated transcription"/>
    <property type="evidence" value="ECO:0007669"/>
    <property type="project" value="InterPro"/>
</dbReference>
<dbReference type="InterPro" id="IPR027417">
    <property type="entry name" value="P-loop_NTPase"/>
</dbReference>
<dbReference type="Gene3D" id="1.25.40.10">
    <property type="entry name" value="Tetratricopeptide repeat domain"/>
    <property type="match status" value="2"/>
</dbReference>
<organism evidence="3 4">
    <name type="scientific">Trinickia symbiotica</name>
    <dbReference type="NCBI Taxonomy" id="863227"/>
    <lineage>
        <taxon>Bacteria</taxon>
        <taxon>Pseudomonadati</taxon>
        <taxon>Pseudomonadota</taxon>
        <taxon>Betaproteobacteria</taxon>
        <taxon>Burkholderiales</taxon>
        <taxon>Burkholderiaceae</taxon>
        <taxon>Trinickia</taxon>
    </lineage>
</organism>
<proteinExistence type="predicted"/>
<dbReference type="Gene3D" id="1.10.10.10">
    <property type="entry name" value="Winged helix-like DNA-binding domain superfamily/Winged helix DNA-binding domain"/>
    <property type="match status" value="1"/>
</dbReference>
<dbReference type="InterPro" id="IPR005158">
    <property type="entry name" value="BTAD"/>
</dbReference>
<evidence type="ECO:0000313" key="4">
    <source>
        <dbReference type="Proteomes" id="UP000240638"/>
    </source>
</evidence>
<evidence type="ECO:0000256" key="1">
    <source>
        <dbReference type="PROSITE-ProRule" id="PRU00339"/>
    </source>
</evidence>